<comment type="caution">
    <text evidence="1">The sequence shown here is derived from an EMBL/GenBank/DDBJ whole genome shotgun (WGS) entry which is preliminary data.</text>
</comment>
<accession>A0ABD1Z5C7</accession>
<dbReference type="SUPFAM" id="SSF54534">
    <property type="entry name" value="FKBP-like"/>
    <property type="match status" value="1"/>
</dbReference>
<sequence length="123" mass="13341">MQPFCQESQKLLGCPYRRKQDKVGLEEVAEGLVRVYSSGIKYRELEPGTGRAVGPGDLVVVYYTISGLNGYYLDSVGYRKEGKNDVGEPLKLQYGVVSGAIDGGSRNGRLNGNHREALAAGND</sequence>
<dbReference type="Gene3D" id="3.10.50.40">
    <property type="match status" value="1"/>
</dbReference>
<protein>
    <recommendedName>
        <fullName evidence="3">Peptidylprolyl isomerase</fullName>
    </recommendedName>
</protein>
<gene>
    <name evidence="1" type="ORF">R1flu_010575</name>
</gene>
<organism evidence="1 2">
    <name type="scientific">Riccia fluitans</name>
    <dbReference type="NCBI Taxonomy" id="41844"/>
    <lineage>
        <taxon>Eukaryota</taxon>
        <taxon>Viridiplantae</taxon>
        <taxon>Streptophyta</taxon>
        <taxon>Embryophyta</taxon>
        <taxon>Marchantiophyta</taxon>
        <taxon>Marchantiopsida</taxon>
        <taxon>Marchantiidae</taxon>
        <taxon>Marchantiales</taxon>
        <taxon>Ricciaceae</taxon>
        <taxon>Riccia</taxon>
    </lineage>
</organism>
<dbReference type="Proteomes" id="UP001605036">
    <property type="component" value="Unassembled WGS sequence"/>
</dbReference>
<name>A0ABD1Z5C7_9MARC</name>
<evidence type="ECO:0000313" key="1">
    <source>
        <dbReference type="EMBL" id="KAL2642988.1"/>
    </source>
</evidence>
<dbReference type="EMBL" id="JBHFFA010000002">
    <property type="protein sequence ID" value="KAL2642988.1"/>
    <property type="molecule type" value="Genomic_DNA"/>
</dbReference>
<proteinExistence type="predicted"/>
<keyword evidence="2" id="KW-1185">Reference proteome</keyword>
<dbReference type="InterPro" id="IPR046357">
    <property type="entry name" value="PPIase_dom_sf"/>
</dbReference>
<reference evidence="1 2" key="1">
    <citation type="submission" date="2024-09" db="EMBL/GenBank/DDBJ databases">
        <title>Chromosome-scale assembly of Riccia fluitans.</title>
        <authorList>
            <person name="Paukszto L."/>
            <person name="Sawicki J."/>
            <person name="Karawczyk K."/>
            <person name="Piernik-Szablinska J."/>
            <person name="Szczecinska M."/>
            <person name="Mazdziarz M."/>
        </authorList>
    </citation>
    <scope>NUCLEOTIDE SEQUENCE [LARGE SCALE GENOMIC DNA]</scope>
    <source>
        <strain evidence="1">Rf_01</strain>
        <tissue evidence="1">Aerial parts of the thallus</tissue>
    </source>
</reference>
<dbReference type="AlphaFoldDB" id="A0ABD1Z5C7"/>
<evidence type="ECO:0000313" key="2">
    <source>
        <dbReference type="Proteomes" id="UP001605036"/>
    </source>
</evidence>
<evidence type="ECO:0008006" key="3">
    <source>
        <dbReference type="Google" id="ProtNLM"/>
    </source>
</evidence>